<feature type="region of interest" description="Disordered" evidence="1">
    <location>
        <begin position="74"/>
        <end position="119"/>
    </location>
</feature>
<feature type="compositionally biased region" description="Low complexity" evidence="1">
    <location>
        <begin position="32"/>
        <end position="42"/>
    </location>
</feature>
<accession>A0ABQ1WEP4</accession>
<protein>
    <recommendedName>
        <fullName evidence="5">Secreted protein</fullName>
    </recommendedName>
</protein>
<feature type="region of interest" description="Disordered" evidence="1">
    <location>
        <begin position="22"/>
        <end position="42"/>
    </location>
</feature>
<comment type="caution">
    <text evidence="3">The sequence shown here is derived from an EMBL/GenBank/DDBJ whole genome shotgun (WGS) entry which is preliminary data.</text>
</comment>
<evidence type="ECO:0000313" key="4">
    <source>
        <dbReference type="Proteomes" id="UP000634043"/>
    </source>
</evidence>
<sequence>MKTTLNVLLAAALIGFSACSEDNKTTSTAAQSTTVPASSNAATAAPAGDVALNPEHGQPGHRCDIEVGAPLNLPAQPRLTAPQPTFQPQVSGSVAAGTNPPHGQPGHDCAVPVGAPLPK</sequence>
<evidence type="ECO:0008006" key="5">
    <source>
        <dbReference type="Google" id="ProtNLM"/>
    </source>
</evidence>
<keyword evidence="2" id="KW-0732">Signal</keyword>
<dbReference type="Proteomes" id="UP000634043">
    <property type="component" value="Unassembled WGS sequence"/>
</dbReference>
<dbReference type="EMBL" id="BMFP01000007">
    <property type="protein sequence ID" value="GGG26778.1"/>
    <property type="molecule type" value="Genomic_DNA"/>
</dbReference>
<keyword evidence="4" id="KW-1185">Reference proteome</keyword>
<name>A0ABQ1WEP4_9BACT</name>
<dbReference type="PROSITE" id="PS51257">
    <property type="entry name" value="PROKAR_LIPOPROTEIN"/>
    <property type="match status" value="1"/>
</dbReference>
<feature type="compositionally biased region" description="Polar residues" evidence="1">
    <location>
        <begin position="82"/>
        <end position="92"/>
    </location>
</feature>
<reference evidence="4" key="1">
    <citation type="journal article" date="2019" name="Int. J. Syst. Evol. Microbiol.">
        <title>The Global Catalogue of Microorganisms (GCM) 10K type strain sequencing project: providing services to taxonomists for standard genome sequencing and annotation.</title>
        <authorList>
            <consortium name="The Broad Institute Genomics Platform"/>
            <consortium name="The Broad Institute Genome Sequencing Center for Infectious Disease"/>
            <person name="Wu L."/>
            <person name="Ma J."/>
        </authorList>
    </citation>
    <scope>NUCLEOTIDE SEQUENCE [LARGE SCALE GENOMIC DNA]</scope>
    <source>
        <strain evidence="4">CGMCC 1.12749</strain>
    </source>
</reference>
<evidence type="ECO:0000256" key="1">
    <source>
        <dbReference type="SAM" id="MobiDB-lite"/>
    </source>
</evidence>
<evidence type="ECO:0000256" key="2">
    <source>
        <dbReference type="SAM" id="SignalP"/>
    </source>
</evidence>
<feature type="signal peptide" evidence="2">
    <location>
        <begin position="1"/>
        <end position="20"/>
    </location>
</feature>
<organism evidence="3 4">
    <name type="scientific">Pontibacter amylolyticus</name>
    <dbReference type="NCBI Taxonomy" id="1424080"/>
    <lineage>
        <taxon>Bacteria</taxon>
        <taxon>Pseudomonadati</taxon>
        <taxon>Bacteroidota</taxon>
        <taxon>Cytophagia</taxon>
        <taxon>Cytophagales</taxon>
        <taxon>Hymenobacteraceae</taxon>
        <taxon>Pontibacter</taxon>
    </lineage>
</organism>
<evidence type="ECO:0000313" key="3">
    <source>
        <dbReference type="EMBL" id="GGG26778.1"/>
    </source>
</evidence>
<gene>
    <name evidence="3" type="ORF">GCM10011323_32950</name>
</gene>
<feature type="chain" id="PRO_5046107823" description="Secreted protein" evidence="2">
    <location>
        <begin position="21"/>
        <end position="119"/>
    </location>
</feature>
<proteinExistence type="predicted"/>
<dbReference type="RefSeq" id="WP_188502638.1">
    <property type="nucleotide sequence ID" value="NZ_BMFP01000007.1"/>
</dbReference>